<dbReference type="EMBL" id="CP010836">
    <property type="protein sequence ID" value="AJP70695.1"/>
    <property type="molecule type" value="Genomic_DNA"/>
</dbReference>
<evidence type="ECO:0000313" key="1">
    <source>
        <dbReference type="EMBL" id="AJP70695.1"/>
    </source>
</evidence>
<gene>
    <name evidence="1" type="ORF">TS85_00950</name>
</gene>
<protein>
    <submittedName>
        <fullName evidence="1">Uncharacterized protein</fullName>
    </submittedName>
</protein>
<accession>A0A7U5BEF4</accession>
<proteinExistence type="predicted"/>
<dbReference type="Proteomes" id="UP000032300">
    <property type="component" value="Chromosome"/>
</dbReference>
<reference evidence="1 2" key="1">
    <citation type="journal article" date="2015" name="Int. J. Syst. Evol. Microbiol.">
        <title>Sphingomonas hengshuiensis sp. nov., isolated from lake wetland.</title>
        <authorList>
            <person name="Wei S."/>
            <person name="Wang T."/>
            <person name="Liu H."/>
            <person name="Zhang C."/>
            <person name="Guo J."/>
            <person name="Wang Q."/>
            <person name="Liang K."/>
            <person name="Zhang Z."/>
        </authorList>
    </citation>
    <scope>NUCLEOTIDE SEQUENCE [LARGE SCALE GENOMIC DNA]</scope>
    <source>
        <strain evidence="1 2">WHSC-8</strain>
    </source>
</reference>
<organism evidence="1 2">
    <name type="scientific">Sphingomonas hengshuiensis</name>
    <dbReference type="NCBI Taxonomy" id="1609977"/>
    <lineage>
        <taxon>Bacteria</taxon>
        <taxon>Pseudomonadati</taxon>
        <taxon>Pseudomonadota</taxon>
        <taxon>Alphaproteobacteria</taxon>
        <taxon>Sphingomonadales</taxon>
        <taxon>Sphingomonadaceae</taxon>
        <taxon>Sphingomonas</taxon>
    </lineage>
</organism>
<keyword evidence="2" id="KW-1185">Reference proteome</keyword>
<evidence type="ECO:0000313" key="2">
    <source>
        <dbReference type="Proteomes" id="UP000032300"/>
    </source>
</evidence>
<dbReference type="AlphaFoldDB" id="A0A7U5BEF4"/>
<dbReference type="OrthoDB" id="7444057at2"/>
<dbReference type="KEGG" id="sphi:TS85_00950"/>
<sequence>MSISARSIPVGTKITIWEEPVLGQSAITLLSPRIASIFARWSVLEKQLNQLFTLVTDADPVARSDFDQLKGWDRRVDAIVIQATHRLEPAVSDLVKVVLRLVKSPAAKRDELAHRVWATAEGFEDELALLPPDDQHSFAESIIAVKIAGRCDIPLDNGPLYDGSTLVSASDLDALILDLKNAGERMNSLIRGHFFPPFADLTGGGFADDRQRLADDGEISARIVNVARAREQAERAARRQTG</sequence>
<name>A0A7U5BEF4_9SPHN</name>
<dbReference type="RefSeq" id="WP_044329855.1">
    <property type="nucleotide sequence ID" value="NZ_CP010836.1"/>
</dbReference>
<reference evidence="1 2" key="2">
    <citation type="submission" date="2015-02" db="EMBL/GenBank/DDBJ databases">
        <title>The complete genome of Sphingomonas hengshuiensis sp. WHSC-8 isolated from soil of Hengshui Lake.</title>
        <authorList>
            <person name="Wei S."/>
            <person name="Guo J."/>
            <person name="Su C."/>
            <person name="Wu R."/>
            <person name="Zhang Z."/>
            <person name="Liang K."/>
            <person name="Li H."/>
            <person name="Wang T."/>
            <person name="Liu H."/>
            <person name="Zhang C."/>
            <person name="Li Z."/>
            <person name="Wang Q."/>
            <person name="Meng J."/>
        </authorList>
    </citation>
    <scope>NUCLEOTIDE SEQUENCE [LARGE SCALE GENOMIC DNA]</scope>
    <source>
        <strain evidence="1 2">WHSC-8</strain>
    </source>
</reference>